<reference evidence="2 4" key="2">
    <citation type="submission" date="2017-06" db="EMBL/GenBank/DDBJ databases">
        <title>Identification of a new gene, sdsY, involved in staphylococcal internalization in non-professional phagocytic cells (NPPCs).</title>
        <authorList>
            <person name="Maali Y."/>
            <person name="Martins-Simoes P."/>
            <person name="Trouillet-Assant S."/>
            <person name="Laurent F."/>
            <person name="Diot A."/>
            <person name="Verhoeven P."/>
            <person name="Bouvard D."/>
            <person name="Vandenesch F."/>
            <person name="Bes M."/>
        </authorList>
    </citation>
    <scope>NUCLEOTIDE SEQUENCE [LARGE SCALE GENOMIC DNA]</scope>
    <source>
        <strain evidence="2 4">Heidy</strain>
    </source>
</reference>
<evidence type="ECO:0008006" key="5">
    <source>
        <dbReference type="Google" id="ProtNLM"/>
    </source>
</evidence>
<name>A0AAX0QUC5_9STAP</name>
<gene>
    <name evidence="1" type="ORF">B5C07_08045</name>
    <name evidence="2" type="ORF">CDL68_01380</name>
</gene>
<keyword evidence="4" id="KW-1185">Reference proteome</keyword>
<accession>A0AAX0QUC5</accession>
<evidence type="ECO:0000313" key="2">
    <source>
        <dbReference type="EMBL" id="RIZ56219.1"/>
    </source>
</evidence>
<dbReference type="AlphaFoldDB" id="A0AAX0QUC5"/>
<comment type="caution">
    <text evidence="1">The sequence shown here is derived from an EMBL/GenBank/DDBJ whole genome shotgun (WGS) entry which is preliminary data.</text>
</comment>
<dbReference type="Proteomes" id="UP000266198">
    <property type="component" value="Unassembled WGS sequence"/>
</dbReference>
<evidence type="ECO:0000313" key="4">
    <source>
        <dbReference type="Proteomes" id="UP000266198"/>
    </source>
</evidence>
<sequence length="112" mass="12841">MKFNVRVIMKQFTKFNEKLQDWSGDVITTGGFNLGESKSNNFYDVLEVLQDYYDVEENDIDIDTSSDGQITYLTFSIVEDANGLPVPETDGEYLTDYFVVVEKTEIVPFVKN</sequence>
<protein>
    <recommendedName>
        <fullName evidence="5">Pathogenicity island protein</fullName>
    </recommendedName>
</protein>
<dbReference type="EMBL" id="MWUR01000010">
    <property type="protein sequence ID" value="PCF50149.1"/>
    <property type="molecule type" value="Genomic_DNA"/>
</dbReference>
<evidence type="ECO:0000313" key="1">
    <source>
        <dbReference type="EMBL" id="PCF50149.1"/>
    </source>
</evidence>
<organism evidence="1 3">
    <name type="scientific">Staphylococcus delphini</name>
    <dbReference type="NCBI Taxonomy" id="53344"/>
    <lineage>
        <taxon>Bacteria</taxon>
        <taxon>Bacillati</taxon>
        <taxon>Bacillota</taxon>
        <taxon>Bacilli</taxon>
        <taxon>Bacillales</taxon>
        <taxon>Staphylococcaceae</taxon>
        <taxon>Staphylococcus</taxon>
        <taxon>Staphylococcus intermedius group</taxon>
    </lineage>
</organism>
<proteinExistence type="predicted"/>
<evidence type="ECO:0000313" key="3">
    <source>
        <dbReference type="Proteomes" id="UP000217473"/>
    </source>
</evidence>
<dbReference type="Proteomes" id="UP000217473">
    <property type="component" value="Unassembled WGS sequence"/>
</dbReference>
<dbReference type="RefSeq" id="WP_096597496.1">
    <property type="nucleotide sequence ID" value="NZ_LR134263.1"/>
</dbReference>
<reference evidence="1 3" key="1">
    <citation type="journal article" date="2017" name="PLoS ONE">
        <title>Development of a real-time PCR for detection of Staphylococcus pseudintermedius using a novel automated comparison of whole-genome sequences.</title>
        <authorList>
            <person name="Verstappen K.M."/>
            <person name="Huijbregts L."/>
            <person name="Spaninks M."/>
            <person name="Wagenaar J.A."/>
            <person name="Fluit A.C."/>
            <person name="Duim B."/>
        </authorList>
    </citation>
    <scope>NUCLEOTIDE SEQUENCE [LARGE SCALE GENOMIC DNA]</scope>
    <source>
        <strain evidence="1 3">15S02591-1</strain>
    </source>
</reference>
<dbReference type="EMBL" id="NIPK01000002">
    <property type="protein sequence ID" value="RIZ56219.1"/>
    <property type="molecule type" value="Genomic_DNA"/>
</dbReference>